<accession>E4N4H6</accession>
<proteinExistence type="predicted"/>
<dbReference type="STRING" id="452652.KSE_02590"/>
<dbReference type="eggNOG" id="ENOG5032TCR">
    <property type="taxonomic scope" value="Bacteria"/>
</dbReference>
<dbReference type="InterPro" id="IPR043863">
    <property type="entry name" value="DUF5825"/>
</dbReference>
<name>E4N4H6_KITSK</name>
<sequence length="238" mass="25846">MPPSTERPLLEPLSPIDVELWLDYDPEVQRLPGIALGPRTLDLPAPGAAPGAAPAAADAAAEAVTELHRSGVRCLRLADPVPLCHDAPATAVRALMLVREATARGLAVRWSAHCADGCVDDGRFHHLHPPIRVTGAAPGHHPAERWRATYFPGKCLYRRGPGFVEVRDRRHGTLELLTIDEPDHLDGIDVLAGGTPADRLPAAVRRDFTDAGLITEQAGLAWWLPMRVRRWPFPAMSV</sequence>
<dbReference type="PATRIC" id="fig|452652.3.peg.253"/>
<dbReference type="HOGENOM" id="CLU_1244722_0_0_11"/>
<dbReference type="AlphaFoldDB" id="E4N4H6"/>
<dbReference type="Proteomes" id="UP000007076">
    <property type="component" value="Chromosome"/>
</dbReference>
<protein>
    <submittedName>
        <fullName evidence="1">Uncharacterized protein</fullName>
    </submittedName>
</protein>
<dbReference type="EMBL" id="AP010968">
    <property type="protein sequence ID" value="BAJ26107.1"/>
    <property type="molecule type" value="Genomic_DNA"/>
</dbReference>
<keyword evidence="2" id="KW-1185">Reference proteome</keyword>
<dbReference type="KEGG" id="ksk:KSE_02590"/>
<reference evidence="1 2" key="1">
    <citation type="journal article" date="2010" name="DNA Res.">
        <title>Genome sequence of Kitasatospora setae NBRC 14216T: an evolutionary snapshot of the family Streptomycetaceae.</title>
        <authorList>
            <person name="Ichikawa N."/>
            <person name="Oguchi A."/>
            <person name="Ikeda H."/>
            <person name="Ishikawa J."/>
            <person name="Kitani S."/>
            <person name="Watanabe Y."/>
            <person name="Nakamura S."/>
            <person name="Katano Y."/>
            <person name="Kishi E."/>
            <person name="Sasagawa M."/>
            <person name="Ankai A."/>
            <person name="Fukui S."/>
            <person name="Hashimoto Y."/>
            <person name="Kamata S."/>
            <person name="Otoguro M."/>
            <person name="Tanikawa S."/>
            <person name="Nihira T."/>
            <person name="Horinouchi S."/>
            <person name="Ohnishi Y."/>
            <person name="Hayakawa M."/>
            <person name="Kuzuyama T."/>
            <person name="Arisawa A."/>
            <person name="Nomoto F."/>
            <person name="Miura H."/>
            <person name="Takahashi Y."/>
            <person name="Fujita N."/>
        </authorList>
    </citation>
    <scope>NUCLEOTIDE SEQUENCE [LARGE SCALE GENOMIC DNA]</scope>
    <source>
        <strain evidence="2">ATCC 33774 / DSM 43861 / JCM 3304 / KCC A-0304 / NBRC 14216 / KM-6054</strain>
    </source>
</reference>
<organism evidence="1 2">
    <name type="scientific">Kitasatospora setae (strain ATCC 33774 / DSM 43861 / JCM 3304 / KCC A-0304 / NBRC 14216 / KM-6054)</name>
    <name type="common">Streptomyces setae</name>
    <dbReference type="NCBI Taxonomy" id="452652"/>
    <lineage>
        <taxon>Bacteria</taxon>
        <taxon>Bacillati</taxon>
        <taxon>Actinomycetota</taxon>
        <taxon>Actinomycetes</taxon>
        <taxon>Kitasatosporales</taxon>
        <taxon>Streptomycetaceae</taxon>
        <taxon>Kitasatospora</taxon>
    </lineage>
</organism>
<gene>
    <name evidence="1" type="ordered locus">KSE_02590</name>
</gene>
<evidence type="ECO:0000313" key="2">
    <source>
        <dbReference type="Proteomes" id="UP000007076"/>
    </source>
</evidence>
<dbReference type="Pfam" id="PF19142">
    <property type="entry name" value="DUF5825"/>
    <property type="match status" value="1"/>
</dbReference>
<evidence type="ECO:0000313" key="1">
    <source>
        <dbReference type="EMBL" id="BAJ26107.1"/>
    </source>
</evidence>
<dbReference type="RefSeq" id="WP_014133428.1">
    <property type="nucleotide sequence ID" value="NC_016109.1"/>
</dbReference>